<gene>
    <name evidence="1" type="ORF">FGO68_gene17363</name>
</gene>
<evidence type="ECO:0000313" key="1">
    <source>
        <dbReference type="EMBL" id="TNV73346.1"/>
    </source>
</evidence>
<protein>
    <submittedName>
        <fullName evidence="1">Uncharacterized protein</fullName>
    </submittedName>
</protein>
<dbReference type="EMBL" id="RRYP01019148">
    <property type="protein sequence ID" value="TNV73346.1"/>
    <property type="molecule type" value="Genomic_DNA"/>
</dbReference>
<dbReference type="Proteomes" id="UP000785679">
    <property type="component" value="Unassembled WGS sequence"/>
</dbReference>
<sequence>MRIKYCQKEYKNEFVQQEKFINDIYIIHNSLIQLGQHLKKFNESIKTLFISQYQVPICNQLQASLLIFYLTYYHTYSLNNNQKKCARIQTMVLPSMQLQQIIAYFSFQVI</sequence>
<accession>A0A8J8NES9</accession>
<keyword evidence="2" id="KW-1185">Reference proteome</keyword>
<comment type="caution">
    <text evidence="1">The sequence shown here is derived from an EMBL/GenBank/DDBJ whole genome shotgun (WGS) entry which is preliminary data.</text>
</comment>
<reference evidence="1" key="1">
    <citation type="submission" date="2019-06" db="EMBL/GenBank/DDBJ databases">
        <authorList>
            <person name="Zheng W."/>
        </authorList>
    </citation>
    <scope>NUCLEOTIDE SEQUENCE</scope>
    <source>
        <strain evidence="1">QDHG01</strain>
    </source>
</reference>
<organism evidence="1 2">
    <name type="scientific">Halteria grandinella</name>
    <dbReference type="NCBI Taxonomy" id="5974"/>
    <lineage>
        <taxon>Eukaryota</taxon>
        <taxon>Sar</taxon>
        <taxon>Alveolata</taxon>
        <taxon>Ciliophora</taxon>
        <taxon>Intramacronucleata</taxon>
        <taxon>Spirotrichea</taxon>
        <taxon>Stichotrichia</taxon>
        <taxon>Sporadotrichida</taxon>
        <taxon>Halteriidae</taxon>
        <taxon>Halteria</taxon>
    </lineage>
</organism>
<name>A0A8J8NES9_HALGN</name>
<dbReference type="AlphaFoldDB" id="A0A8J8NES9"/>
<evidence type="ECO:0000313" key="2">
    <source>
        <dbReference type="Proteomes" id="UP000785679"/>
    </source>
</evidence>
<proteinExistence type="predicted"/>